<keyword evidence="3" id="KW-0472">Membrane</keyword>
<dbReference type="GO" id="GO:0008270">
    <property type="term" value="F:zinc ion binding"/>
    <property type="evidence" value="ECO:0007669"/>
    <property type="project" value="UniProtKB-KW"/>
</dbReference>
<keyword evidence="1" id="KW-0862">Zinc</keyword>
<feature type="compositionally biased region" description="Polar residues" evidence="2">
    <location>
        <begin position="32"/>
        <end position="70"/>
    </location>
</feature>
<evidence type="ECO:0000256" key="2">
    <source>
        <dbReference type="SAM" id="MobiDB-lite"/>
    </source>
</evidence>
<dbReference type="PANTHER" id="PTHR46225:SF19">
    <property type="entry name" value="RING-TYPE DOMAIN-CONTAINING PROTEIN"/>
    <property type="match status" value="1"/>
</dbReference>
<keyword evidence="3" id="KW-1133">Transmembrane helix</keyword>
<dbReference type="FunFam" id="3.30.40.10:FF:000348">
    <property type="entry name" value="E3 ubiquitin-protein ligase"/>
    <property type="match status" value="1"/>
</dbReference>
<evidence type="ECO:0000256" key="3">
    <source>
        <dbReference type="SAM" id="Phobius"/>
    </source>
</evidence>
<evidence type="ECO:0000313" key="6">
    <source>
        <dbReference type="Proteomes" id="UP000734854"/>
    </source>
</evidence>
<feature type="transmembrane region" description="Helical" evidence="3">
    <location>
        <begin position="101"/>
        <end position="121"/>
    </location>
</feature>
<dbReference type="Gene3D" id="3.30.40.10">
    <property type="entry name" value="Zinc/RING finger domain, C3HC4 (zinc finger)"/>
    <property type="match status" value="1"/>
</dbReference>
<feature type="transmembrane region" description="Helical" evidence="3">
    <location>
        <begin position="133"/>
        <end position="153"/>
    </location>
</feature>
<keyword evidence="3" id="KW-0812">Transmembrane</keyword>
<feature type="transmembrane region" description="Helical" evidence="3">
    <location>
        <begin position="264"/>
        <end position="285"/>
    </location>
</feature>
<dbReference type="SMART" id="SM00184">
    <property type="entry name" value="RING"/>
    <property type="match status" value="1"/>
</dbReference>
<evidence type="ECO:0000259" key="4">
    <source>
        <dbReference type="PROSITE" id="PS50089"/>
    </source>
</evidence>
<comment type="caution">
    <text evidence="5">The sequence shown here is derived from an EMBL/GenBank/DDBJ whole genome shotgun (WGS) entry which is preliminary data.</text>
</comment>
<feature type="domain" description="RING-type" evidence="4">
    <location>
        <begin position="349"/>
        <end position="390"/>
    </location>
</feature>
<organism evidence="5 6">
    <name type="scientific">Zingiber officinale</name>
    <name type="common">Ginger</name>
    <name type="synonym">Amomum zingiber</name>
    <dbReference type="NCBI Taxonomy" id="94328"/>
    <lineage>
        <taxon>Eukaryota</taxon>
        <taxon>Viridiplantae</taxon>
        <taxon>Streptophyta</taxon>
        <taxon>Embryophyta</taxon>
        <taxon>Tracheophyta</taxon>
        <taxon>Spermatophyta</taxon>
        <taxon>Magnoliopsida</taxon>
        <taxon>Liliopsida</taxon>
        <taxon>Zingiberales</taxon>
        <taxon>Zingiberaceae</taxon>
        <taxon>Zingiber</taxon>
    </lineage>
</organism>
<dbReference type="Proteomes" id="UP000734854">
    <property type="component" value="Unassembled WGS sequence"/>
</dbReference>
<gene>
    <name evidence="5" type="ORF">ZIOFF_052004</name>
</gene>
<dbReference type="InterPro" id="IPR001841">
    <property type="entry name" value="Znf_RING"/>
</dbReference>
<feature type="compositionally biased region" description="Polar residues" evidence="2">
    <location>
        <begin position="168"/>
        <end position="185"/>
    </location>
</feature>
<dbReference type="AlphaFoldDB" id="A0A8J5FMY3"/>
<keyword evidence="6" id="KW-1185">Reference proteome</keyword>
<dbReference type="EMBL" id="JACMSC010000014">
    <property type="protein sequence ID" value="KAG6490694.1"/>
    <property type="molecule type" value="Genomic_DNA"/>
</dbReference>
<feature type="compositionally biased region" description="Low complexity" evidence="2">
    <location>
        <begin position="71"/>
        <end position="84"/>
    </location>
</feature>
<reference evidence="5 6" key="1">
    <citation type="submission" date="2020-08" db="EMBL/GenBank/DDBJ databases">
        <title>Plant Genome Project.</title>
        <authorList>
            <person name="Zhang R.-G."/>
        </authorList>
    </citation>
    <scope>NUCLEOTIDE SEQUENCE [LARGE SCALE GENOMIC DNA]</scope>
    <source>
        <tissue evidence="5">Rhizome</tissue>
    </source>
</reference>
<evidence type="ECO:0000256" key="1">
    <source>
        <dbReference type="PROSITE-ProRule" id="PRU00175"/>
    </source>
</evidence>
<sequence length="441" mass="48305">MRALAKSHTVRSRSYAQDVSQRAQARPRILTIRTNDASTSIPVQADHSNPCGTLSEDNPSTSSPASQLVVSSTNASNLTNSSLTRTENHGRRNRSPLNSGLWITVELVASVSQILAAVIVLSLSRHEHPRTPLSAWIIGYTTGCVATLPHLYWRYLYRSRQRPEQDPAHSNQETTRNNHNDSSSYADGAGTHNPQQENSLNPALELGQANVNPSPRINAIVDNFKMALDCFFAVWFVVGNVWLFGGRSSAHDAPNLYSCIGYALPFILCAMICCCLPCIISIMGIREDTTHGRGATLESINALPSYKFKTKRRKNRGHVESNLDGHSGDGILAAGTDKERTISAEDAACCICLTKYVDNDELRELPCTHFFHKECIDKWLKLNALCPLCKTEVGITNAQLSDTEAGIHHLVEGFAEGNFHGEADLDPTTIIVLVDIGEASK</sequence>
<dbReference type="PROSITE" id="PS50089">
    <property type="entry name" value="ZF_RING_2"/>
    <property type="match status" value="1"/>
</dbReference>
<feature type="transmembrane region" description="Helical" evidence="3">
    <location>
        <begin position="226"/>
        <end position="244"/>
    </location>
</feature>
<dbReference type="InterPro" id="IPR013083">
    <property type="entry name" value="Znf_RING/FYVE/PHD"/>
</dbReference>
<dbReference type="Pfam" id="PF13639">
    <property type="entry name" value="zf-RING_2"/>
    <property type="match status" value="1"/>
</dbReference>
<accession>A0A8J5FMY3</accession>
<dbReference type="PANTHER" id="PTHR46225">
    <property type="entry name" value="C3H4 TYPE ZINC FINGER PROTEIN"/>
    <property type="match status" value="1"/>
</dbReference>
<keyword evidence="1" id="KW-0479">Metal-binding</keyword>
<evidence type="ECO:0000313" key="5">
    <source>
        <dbReference type="EMBL" id="KAG6490694.1"/>
    </source>
</evidence>
<feature type="region of interest" description="Disordered" evidence="2">
    <location>
        <begin position="1"/>
        <end position="96"/>
    </location>
</feature>
<feature type="region of interest" description="Disordered" evidence="2">
    <location>
        <begin position="163"/>
        <end position="199"/>
    </location>
</feature>
<protein>
    <recommendedName>
        <fullName evidence="4">RING-type domain-containing protein</fullName>
    </recommendedName>
</protein>
<feature type="compositionally biased region" description="Polar residues" evidence="2">
    <location>
        <begin position="12"/>
        <end position="23"/>
    </location>
</feature>
<keyword evidence="1" id="KW-0863">Zinc-finger</keyword>
<dbReference type="SUPFAM" id="SSF57850">
    <property type="entry name" value="RING/U-box"/>
    <property type="match status" value="1"/>
</dbReference>
<name>A0A8J5FMY3_ZINOF</name>
<proteinExistence type="predicted"/>